<evidence type="ECO:0000313" key="5">
    <source>
        <dbReference type="Proteomes" id="UP000254082"/>
    </source>
</evidence>
<dbReference type="PROSITE" id="PS51462">
    <property type="entry name" value="NUDIX"/>
    <property type="match status" value="1"/>
</dbReference>
<dbReference type="InterPro" id="IPR015797">
    <property type="entry name" value="NUDIX_hydrolase-like_dom_sf"/>
</dbReference>
<evidence type="ECO:0000259" key="3">
    <source>
        <dbReference type="PROSITE" id="PS51462"/>
    </source>
</evidence>
<dbReference type="GO" id="GO:0016787">
    <property type="term" value="F:hydrolase activity"/>
    <property type="evidence" value="ECO:0007669"/>
    <property type="project" value="UniProtKB-KW"/>
</dbReference>
<evidence type="ECO:0000256" key="1">
    <source>
        <dbReference type="ARBA" id="ARBA00001946"/>
    </source>
</evidence>
<keyword evidence="2" id="KW-0378">Hydrolase</keyword>
<keyword evidence="5" id="KW-1185">Reference proteome</keyword>
<dbReference type="SUPFAM" id="SSF55811">
    <property type="entry name" value="Nudix"/>
    <property type="match status" value="1"/>
</dbReference>
<dbReference type="RefSeq" id="WP_003000166.1">
    <property type="nucleotide sequence ID" value="NZ_UHFA01000002.1"/>
</dbReference>
<dbReference type="PANTHER" id="PTHR43046">
    <property type="entry name" value="GDP-MANNOSE MANNOSYL HYDROLASE"/>
    <property type="match status" value="1"/>
</dbReference>
<evidence type="ECO:0000256" key="2">
    <source>
        <dbReference type="ARBA" id="ARBA00022801"/>
    </source>
</evidence>
<accession>A0A380JDI4</accession>
<gene>
    <name evidence="4" type="ORF">NCTC11391_01075</name>
</gene>
<reference evidence="4 5" key="1">
    <citation type="submission" date="2018-06" db="EMBL/GenBank/DDBJ databases">
        <authorList>
            <consortium name="Pathogen Informatics"/>
            <person name="Doyle S."/>
        </authorList>
    </citation>
    <scope>NUCLEOTIDE SEQUENCE [LARGE SCALE GENOMIC DNA]</scope>
    <source>
        <strain evidence="5">NCTC 11391</strain>
    </source>
</reference>
<name>A0A380JDI4_STRDO</name>
<comment type="cofactor">
    <cofactor evidence="1">
        <name>Mg(2+)</name>
        <dbReference type="ChEBI" id="CHEBI:18420"/>
    </cofactor>
</comment>
<dbReference type="EMBL" id="UHFA01000002">
    <property type="protein sequence ID" value="SUN36032.1"/>
    <property type="molecule type" value="Genomic_DNA"/>
</dbReference>
<protein>
    <submittedName>
        <fullName evidence="4">MutT/nudix family protein</fullName>
    </submittedName>
</protein>
<dbReference type="Pfam" id="PF00293">
    <property type="entry name" value="NUDIX"/>
    <property type="match status" value="1"/>
</dbReference>
<dbReference type="CDD" id="cd18875">
    <property type="entry name" value="NUDIX_Hydrolase"/>
    <property type="match status" value="1"/>
</dbReference>
<dbReference type="InterPro" id="IPR000086">
    <property type="entry name" value="NUDIX_hydrolase_dom"/>
</dbReference>
<organism evidence="4 5">
    <name type="scientific">Streptococcus downei MFe28</name>
    <dbReference type="NCBI Taxonomy" id="764290"/>
    <lineage>
        <taxon>Bacteria</taxon>
        <taxon>Bacillati</taxon>
        <taxon>Bacillota</taxon>
        <taxon>Bacilli</taxon>
        <taxon>Lactobacillales</taxon>
        <taxon>Streptococcaceae</taxon>
        <taxon>Streptococcus</taxon>
    </lineage>
</organism>
<dbReference type="Gene3D" id="3.90.79.10">
    <property type="entry name" value="Nucleoside Triphosphate Pyrophosphohydrolase"/>
    <property type="match status" value="1"/>
</dbReference>
<sequence length="154" mass="17899">MSRATPVILTNMCLIEDNKGNIVMQIRDPKRYSWSGAALPGGHVEGKESIHDSVVREIYEETGLTIKDPQLVGLKDWHTDQGYRYIVFLYKAGSYSGQLRSSQEGQVLWVNRRDLPQMALAYDMLALLRVFDEPELSEYFYQDKRDGQWQKKFY</sequence>
<dbReference type="AlphaFoldDB" id="A0A380JDI4"/>
<dbReference type="OrthoDB" id="9008185at2"/>
<proteinExistence type="predicted"/>
<dbReference type="Proteomes" id="UP000254082">
    <property type="component" value="Unassembled WGS sequence"/>
</dbReference>
<dbReference type="PANTHER" id="PTHR43046:SF14">
    <property type="entry name" value="MUTT_NUDIX FAMILY PROTEIN"/>
    <property type="match status" value="1"/>
</dbReference>
<evidence type="ECO:0000313" key="4">
    <source>
        <dbReference type="EMBL" id="SUN36032.1"/>
    </source>
</evidence>
<feature type="domain" description="Nudix hydrolase" evidence="3">
    <location>
        <begin position="1"/>
        <end position="132"/>
    </location>
</feature>